<dbReference type="GO" id="GO:0000981">
    <property type="term" value="F:DNA-binding transcription factor activity, RNA polymerase II-specific"/>
    <property type="evidence" value="ECO:0000318"/>
    <property type="project" value="GO_Central"/>
</dbReference>
<keyword evidence="4" id="KW-0539">Nucleus</keyword>
<dbReference type="InterPro" id="IPR050370">
    <property type="entry name" value="HES_HEY"/>
</dbReference>
<dbReference type="GO" id="GO:0005634">
    <property type="term" value="C:nucleus"/>
    <property type="evidence" value="ECO:0000318"/>
    <property type="project" value="GO_Central"/>
</dbReference>
<dbReference type="GO" id="GO:0006357">
    <property type="term" value="P:regulation of transcription by RNA polymerase II"/>
    <property type="evidence" value="ECO:0000318"/>
    <property type="project" value="GO_Central"/>
</dbReference>
<dbReference type="SUPFAM" id="SSF47459">
    <property type="entry name" value="HLH, helix-loop-helix DNA-binding domain"/>
    <property type="match status" value="1"/>
</dbReference>
<keyword evidence="10" id="KW-1185">Reference proteome</keyword>
<dbReference type="GeneID" id="20217768"/>
<sequence length="248" mass="28372">MKRRLHDRVDYDDDALTGGDDDDDSYSLNGKCTGSPTQSCLIPDRKKRRGIIEKKRRDRINQCLMELKRLVPAAFEKQGSTKLEKAEILKMTVDHLKMTQATTANNSTSSNNINKDKKFCKGGLIESSASTSVNYKLLGYHECASEVARYLTTYEGLGSQDPLCVRLLNHLNYYVTQQQQHHQQHQQHHKYNHHQLHVPKLHFQHTISNNNRSSLLSVATSENTQLQVQSGLGYWDQPPTRPIANRPY</sequence>
<evidence type="ECO:0000256" key="3">
    <source>
        <dbReference type="ARBA" id="ARBA00023163"/>
    </source>
</evidence>
<organism evidence="9 10">
    <name type="scientific">Helobdella robusta</name>
    <name type="common">Californian leech</name>
    <dbReference type="NCBI Taxonomy" id="6412"/>
    <lineage>
        <taxon>Eukaryota</taxon>
        <taxon>Metazoa</taxon>
        <taxon>Spiralia</taxon>
        <taxon>Lophotrochozoa</taxon>
        <taxon>Annelida</taxon>
        <taxon>Clitellata</taxon>
        <taxon>Hirudinea</taxon>
        <taxon>Rhynchobdellida</taxon>
        <taxon>Glossiphoniidae</taxon>
        <taxon>Helobdella</taxon>
    </lineage>
</organism>
<feature type="region of interest" description="Disordered" evidence="5">
    <location>
        <begin position="229"/>
        <end position="248"/>
    </location>
</feature>
<evidence type="ECO:0000313" key="10">
    <source>
        <dbReference type="Proteomes" id="UP000015101"/>
    </source>
</evidence>
<dbReference type="PANTHER" id="PTHR10985">
    <property type="entry name" value="BASIC HELIX-LOOP-HELIX TRANSCRIPTION FACTOR, HES-RELATED"/>
    <property type="match status" value="1"/>
</dbReference>
<dbReference type="GO" id="GO:0050767">
    <property type="term" value="P:regulation of neurogenesis"/>
    <property type="evidence" value="ECO:0000318"/>
    <property type="project" value="GO_Central"/>
</dbReference>
<evidence type="ECO:0000256" key="2">
    <source>
        <dbReference type="ARBA" id="ARBA00023015"/>
    </source>
</evidence>
<dbReference type="PROSITE" id="PS51054">
    <property type="entry name" value="ORANGE"/>
    <property type="match status" value="1"/>
</dbReference>
<dbReference type="STRING" id="6412.T1G9M2"/>
<dbReference type="InterPro" id="IPR003650">
    <property type="entry name" value="Orange_dom"/>
</dbReference>
<dbReference type="InParanoid" id="T1G9M2"/>
<dbReference type="SUPFAM" id="SSF158457">
    <property type="entry name" value="Orange domain-like"/>
    <property type="match status" value="1"/>
</dbReference>
<reference evidence="10" key="1">
    <citation type="submission" date="2012-12" db="EMBL/GenBank/DDBJ databases">
        <authorList>
            <person name="Hellsten U."/>
            <person name="Grimwood J."/>
            <person name="Chapman J.A."/>
            <person name="Shapiro H."/>
            <person name="Aerts A."/>
            <person name="Otillar R.P."/>
            <person name="Terry A.Y."/>
            <person name="Boore J.L."/>
            <person name="Simakov O."/>
            <person name="Marletaz F."/>
            <person name="Cho S.-J."/>
            <person name="Edsinger-Gonzales E."/>
            <person name="Havlak P."/>
            <person name="Kuo D.-H."/>
            <person name="Larsson T."/>
            <person name="Lv J."/>
            <person name="Arendt D."/>
            <person name="Savage R."/>
            <person name="Osoegawa K."/>
            <person name="de Jong P."/>
            <person name="Lindberg D.R."/>
            <person name="Seaver E.C."/>
            <person name="Weisblat D.A."/>
            <person name="Putnam N.H."/>
            <person name="Grigoriev I.V."/>
            <person name="Rokhsar D.S."/>
        </authorList>
    </citation>
    <scope>NUCLEOTIDE SEQUENCE</scope>
</reference>
<dbReference type="EMBL" id="KB096183">
    <property type="protein sequence ID" value="ESO07586.1"/>
    <property type="molecule type" value="Genomic_DNA"/>
</dbReference>
<reference evidence="8 10" key="2">
    <citation type="journal article" date="2013" name="Nature">
        <title>Insights into bilaterian evolution from three spiralian genomes.</title>
        <authorList>
            <person name="Simakov O."/>
            <person name="Marletaz F."/>
            <person name="Cho S.J."/>
            <person name="Edsinger-Gonzales E."/>
            <person name="Havlak P."/>
            <person name="Hellsten U."/>
            <person name="Kuo D.H."/>
            <person name="Larsson T."/>
            <person name="Lv J."/>
            <person name="Arendt D."/>
            <person name="Savage R."/>
            <person name="Osoegawa K."/>
            <person name="de Jong P."/>
            <person name="Grimwood J."/>
            <person name="Chapman J.A."/>
            <person name="Shapiro H."/>
            <person name="Aerts A."/>
            <person name="Otillar R.P."/>
            <person name="Terry A.Y."/>
            <person name="Boore J.L."/>
            <person name="Grigoriev I.V."/>
            <person name="Lindberg D.R."/>
            <person name="Seaver E.C."/>
            <person name="Weisblat D.A."/>
            <person name="Putnam N.H."/>
            <person name="Rokhsar D.S."/>
        </authorList>
    </citation>
    <scope>NUCLEOTIDE SEQUENCE</scope>
</reference>
<protein>
    <recommendedName>
        <fullName evidence="11">Hairy/enhancer-of-split related with YRPW motif protein</fullName>
    </recommendedName>
</protein>
<evidence type="ECO:0000259" key="6">
    <source>
        <dbReference type="PROSITE" id="PS50888"/>
    </source>
</evidence>
<dbReference type="CTD" id="20217768"/>
<comment type="subcellular location">
    <subcellularLocation>
        <location evidence="1">Nucleus</location>
    </subcellularLocation>
</comment>
<keyword evidence="2" id="KW-0805">Transcription regulation</keyword>
<evidence type="ECO:0000259" key="7">
    <source>
        <dbReference type="PROSITE" id="PS51054"/>
    </source>
</evidence>
<dbReference type="GO" id="GO:0009952">
    <property type="term" value="P:anterior/posterior pattern specification"/>
    <property type="evidence" value="ECO:0000318"/>
    <property type="project" value="GO_Central"/>
</dbReference>
<dbReference type="PROSITE" id="PS50888">
    <property type="entry name" value="BHLH"/>
    <property type="match status" value="1"/>
</dbReference>
<accession>T1G9M2</accession>
<evidence type="ECO:0000256" key="5">
    <source>
        <dbReference type="SAM" id="MobiDB-lite"/>
    </source>
</evidence>
<dbReference type="InterPro" id="IPR036638">
    <property type="entry name" value="HLH_DNA-bd_sf"/>
</dbReference>
<dbReference type="AlphaFoldDB" id="T1G9M2"/>
<dbReference type="Pfam" id="PF00010">
    <property type="entry name" value="HLH"/>
    <property type="match status" value="1"/>
</dbReference>
<dbReference type="RefSeq" id="XP_009014197.1">
    <property type="nucleotide sequence ID" value="XM_009015949.1"/>
</dbReference>
<name>T1G9M2_HELRO</name>
<dbReference type="SMART" id="SM00511">
    <property type="entry name" value="ORANGE"/>
    <property type="match status" value="1"/>
</dbReference>
<dbReference type="Gene3D" id="6.10.250.980">
    <property type="match status" value="1"/>
</dbReference>
<dbReference type="KEGG" id="hro:HELRODRAFT_98385"/>
<evidence type="ECO:0008006" key="11">
    <source>
        <dbReference type="Google" id="ProtNLM"/>
    </source>
</evidence>
<dbReference type="GO" id="GO:0046983">
    <property type="term" value="F:protein dimerization activity"/>
    <property type="evidence" value="ECO:0007669"/>
    <property type="project" value="InterPro"/>
</dbReference>
<evidence type="ECO:0000313" key="9">
    <source>
        <dbReference type="EnsemblMetazoa" id="HelroP98385"/>
    </source>
</evidence>
<dbReference type="SMART" id="SM00353">
    <property type="entry name" value="HLH"/>
    <property type="match status" value="1"/>
</dbReference>
<feature type="region of interest" description="Disordered" evidence="5">
    <location>
        <begin position="1"/>
        <end position="37"/>
    </location>
</feature>
<feature type="compositionally biased region" description="Acidic residues" evidence="5">
    <location>
        <begin position="10"/>
        <end position="25"/>
    </location>
</feature>
<dbReference type="Gene3D" id="4.10.280.10">
    <property type="entry name" value="Helix-loop-helix DNA-binding domain"/>
    <property type="match status" value="1"/>
</dbReference>
<dbReference type="FunCoup" id="T1G9M2">
    <property type="interactions" value="179"/>
</dbReference>
<dbReference type="OrthoDB" id="6371181at2759"/>
<dbReference type="EMBL" id="AMQM01003479">
    <property type="status" value="NOT_ANNOTATED_CDS"/>
    <property type="molecule type" value="Genomic_DNA"/>
</dbReference>
<dbReference type="CDD" id="cd11407">
    <property type="entry name" value="bHLH-O_HERP"/>
    <property type="match status" value="1"/>
</dbReference>
<feature type="domain" description="BHLH" evidence="6">
    <location>
        <begin position="44"/>
        <end position="99"/>
    </location>
</feature>
<evidence type="ECO:0000313" key="8">
    <source>
        <dbReference type="EMBL" id="ESO07586.1"/>
    </source>
</evidence>
<reference evidence="9" key="3">
    <citation type="submission" date="2015-06" db="UniProtKB">
        <authorList>
            <consortium name="EnsemblMetazoa"/>
        </authorList>
    </citation>
    <scope>IDENTIFICATION</scope>
</reference>
<dbReference type="EnsemblMetazoa" id="HelroT98385">
    <property type="protein sequence ID" value="HelroP98385"/>
    <property type="gene ID" value="HelroG98385"/>
</dbReference>
<evidence type="ECO:0000256" key="4">
    <source>
        <dbReference type="ARBA" id="ARBA00023242"/>
    </source>
</evidence>
<dbReference type="HOGENOM" id="CLU_1122443_0_0_1"/>
<dbReference type="Pfam" id="PF07527">
    <property type="entry name" value="Hairy_orange"/>
    <property type="match status" value="1"/>
</dbReference>
<feature type="domain" description="Orange" evidence="7">
    <location>
        <begin position="139"/>
        <end position="171"/>
    </location>
</feature>
<dbReference type="InterPro" id="IPR011598">
    <property type="entry name" value="bHLH_dom"/>
</dbReference>
<gene>
    <name evidence="9" type="primary">20217768</name>
    <name evidence="8" type="ORF">HELRODRAFT_98385</name>
</gene>
<keyword evidence="3" id="KW-0804">Transcription</keyword>
<proteinExistence type="predicted"/>
<evidence type="ECO:0000256" key="1">
    <source>
        <dbReference type="ARBA" id="ARBA00004123"/>
    </source>
</evidence>
<dbReference type="GO" id="GO:0000978">
    <property type="term" value="F:RNA polymerase II cis-regulatory region sequence-specific DNA binding"/>
    <property type="evidence" value="ECO:0000318"/>
    <property type="project" value="GO_Central"/>
</dbReference>
<dbReference type="eggNOG" id="KOG4304">
    <property type="taxonomic scope" value="Eukaryota"/>
</dbReference>
<dbReference type="Proteomes" id="UP000015101">
    <property type="component" value="Unassembled WGS sequence"/>
</dbReference>